<dbReference type="PRINTS" id="PR00455">
    <property type="entry name" value="HTHTETR"/>
</dbReference>
<protein>
    <submittedName>
        <fullName evidence="4">TetR family transcriptional regulator</fullName>
    </submittedName>
</protein>
<dbReference type="PROSITE" id="PS01081">
    <property type="entry name" value="HTH_TETR_1"/>
    <property type="match status" value="1"/>
</dbReference>
<dbReference type="InterPro" id="IPR036271">
    <property type="entry name" value="Tet_transcr_reg_TetR-rel_C_sf"/>
</dbReference>
<dbReference type="AlphaFoldDB" id="A0A1X1RGW0"/>
<dbReference type="GO" id="GO:0003700">
    <property type="term" value="F:DNA-binding transcription factor activity"/>
    <property type="evidence" value="ECO:0007669"/>
    <property type="project" value="TreeGrafter"/>
</dbReference>
<reference evidence="4 5" key="1">
    <citation type="submission" date="2016-01" db="EMBL/GenBank/DDBJ databases">
        <title>The new phylogeny of the genus Mycobacterium.</title>
        <authorList>
            <person name="Tarcisio F."/>
            <person name="Conor M."/>
            <person name="Antonella G."/>
            <person name="Elisabetta G."/>
            <person name="Giulia F.S."/>
            <person name="Sara T."/>
            <person name="Anna F."/>
            <person name="Clotilde B."/>
            <person name="Roberto B."/>
            <person name="Veronica D.S."/>
            <person name="Fabio R."/>
            <person name="Monica P."/>
            <person name="Olivier J."/>
            <person name="Enrico T."/>
            <person name="Nicola S."/>
        </authorList>
    </citation>
    <scope>NUCLEOTIDE SEQUENCE [LARGE SCALE GENOMIC DNA]</scope>
    <source>
        <strain evidence="4 5">DSM 44179</strain>
    </source>
</reference>
<proteinExistence type="predicted"/>
<dbReference type="InterPro" id="IPR001647">
    <property type="entry name" value="HTH_TetR"/>
</dbReference>
<dbReference type="SUPFAM" id="SSF46689">
    <property type="entry name" value="Homeodomain-like"/>
    <property type="match status" value="1"/>
</dbReference>
<dbReference type="PANTHER" id="PTHR30055">
    <property type="entry name" value="HTH-TYPE TRANSCRIPTIONAL REGULATOR RUTR"/>
    <property type="match status" value="1"/>
</dbReference>
<dbReference type="GO" id="GO:0000976">
    <property type="term" value="F:transcription cis-regulatory region binding"/>
    <property type="evidence" value="ECO:0007669"/>
    <property type="project" value="TreeGrafter"/>
</dbReference>
<dbReference type="Proteomes" id="UP000193484">
    <property type="component" value="Unassembled WGS sequence"/>
</dbReference>
<dbReference type="InterPro" id="IPR050109">
    <property type="entry name" value="HTH-type_TetR-like_transc_reg"/>
</dbReference>
<dbReference type="Pfam" id="PF00440">
    <property type="entry name" value="TetR_N"/>
    <property type="match status" value="1"/>
</dbReference>
<keyword evidence="5" id="KW-1185">Reference proteome</keyword>
<dbReference type="STRING" id="1793.AWC04_06765"/>
<dbReference type="RefSeq" id="WP_085094517.1">
    <property type="nucleotide sequence ID" value="NZ_AP022603.1"/>
</dbReference>
<keyword evidence="1" id="KW-0805">Transcription regulation</keyword>
<dbReference type="InterPro" id="IPR011075">
    <property type="entry name" value="TetR_C"/>
</dbReference>
<name>A0A1X1RGW0_MYCFA</name>
<dbReference type="PANTHER" id="PTHR30055:SF149">
    <property type="entry name" value="TETR-FAMILY TRANSCRIPTIONAL REGULATOR"/>
    <property type="match status" value="1"/>
</dbReference>
<dbReference type="InterPro" id="IPR023772">
    <property type="entry name" value="DNA-bd_HTH_TetR-type_CS"/>
</dbReference>
<dbReference type="SUPFAM" id="SSF48498">
    <property type="entry name" value="Tetracyclin repressor-like, C-terminal domain"/>
    <property type="match status" value="1"/>
</dbReference>
<dbReference type="PROSITE" id="PS50977">
    <property type="entry name" value="HTH_TETR_2"/>
    <property type="match status" value="1"/>
</dbReference>
<keyword evidence="2" id="KW-0238">DNA-binding</keyword>
<dbReference type="InterPro" id="IPR009057">
    <property type="entry name" value="Homeodomain-like_sf"/>
</dbReference>
<comment type="caution">
    <text evidence="4">The sequence shown here is derived from an EMBL/GenBank/DDBJ whole genome shotgun (WGS) entry which is preliminary data.</text>
</comment>
<sequence>MLDDDGTAPASHWSPREIELLSTTVELLRQNGYDGLTVDAVASAARASKATVYRRWPSKSELVSAAFAEAVRPGPAPAPTGSLRDDLIQLGDLICQNAGAHMATIRAVLVEVSRNPGLNQELQRHFVDQRRALMHQILQRAVERGEIAADAVHDELWDLLPGYLAFRFLIPGDPPTAQTVRALVDDIIVPSLLPRAQ</sequence>
<dbReference type="OrthoDB" id="9796019at2"/>
<dbReference type="Gene3D" id="1.10.357.10">
    <property type="entry name" value="Tetracycline Repressor, domain 2"/>
    <property type="match status" value="1"/>
</dbReference>
<evidence type="ECO:0000313" key="5">
    <source>
        <dbReference type="Proteomes" id="UP000193484"/>
    </source>
</evidence>
<evidence type="ECO:0000256" key="2">
    <source>
        <dbReference type="ARBA" id="ARBA00023125"/>
    </source>
</evidence>
<evidence type="ECO:0000256" key="3">
    <source>
        <dbReference type="ARBA" id="ARBA00023163"/>
    </source>
</evidence>
<dbReference type="Gene3D" id="1.10.10.60">
    <property type="entry name" value="Homeodomain-like"/>
    <property type="match status" value="1"/>
</dbReference>
<organism evidence="4 5">
    <name type="scientific">Mycolicibacterium fallax</name>
    <name type="common">Mycobacterium fallax</name>
    <dbReference type="NCBI Taxonomy" id="1793"/>
    <lineage>
        <taxon>Bacteria</taxon>
        <taxon>Bacillati</taxon>
        <taxon>Actinomycetota</taxon>
        <taxon>Actinomycetes</taxon>
        <taxon>Mycobacteriales</taxon>
        <taxon>Mycobacteriaceae</taxon>
        <taxon>Mycolicibacterium</taxon>
    </lineage>
</organism>
<dbReference type="EMBL" id="LQOJ01000024">
    <property type="protein sequence ID" value="ORV05602.1"/>
    <property type="molecule type" value="Genomic_DNA"/>
</dbReference>
<evidence type="ECO:0000313" key="4">
    <source>
        <dbReference type="EMBL" id="ORV05602.1"/>
    </source>
</evidence>
<keyword evidence="3" id="KW-0804">Transcription</keyword>
<dbReference type="Pfam" id="PF16859">
    <property type="entry name" value="TetR_C_11"/>
    <property type="match status" value="1"/>
</dbReference>
<evidence type="ECO:0000256" key="1">
    <source>
        <dbReference type="ARBA" id="ARBA00023015"/>
    </source>
</evidence>
<gene>
    <name evidence="4" type="ORF">AWC04_06765</name>
</gene>
<accession>A0A1X1RGW0</accession>